<accession>A0ABT0GG76</accession>
<dbReference type="PANTHER" id="PTHR33495">
    <property type="entry name" value="ANTI-SIGMA FACTOR ANTAGONIST TM_1081-RELATED-RELATED"/>
    <property type="match status" value="1"/>
</dbReference>
<proteinExistence type="predicted"/>
<evidence type="ECO:0000259" key="1">
    <source>
        <dbReference type="PROSITE" id="PS50801"/>
    </source>
</evidence>
<dbReference type="PROSITE" id="PS50801">
    <property type="entry name" value="STAS"/>
    <property type="match status" value="1"/>
</dbReference>
<evidence type="ECO:0000313" key="2">
    <source>
        <dbReference type="EMBL" id="MCK7593544.1"/>
    </source>
</evidence>
<name>A0ABT0GG76_9GAMM</name>
<gene>
    <name evidence="2" type="ORF">M0G41_07675</name>
</gene>
<dbReference type="Proteomes" id="UP001431449">
    <property type="component" value="Unassembled WGS sequence"/>
</dbReference>
<dbReference type="InterPro" id="IPR002645">
    <property type="entry name" value="STAS_dom"/>
</dbReference>
<sequence length="168" mass="18183">MSEGALQVARHEGVVVLRLEGELRHLLADALERSIELQLAPGMRQLVIDLEHATFMDSTVIGMLVLAARRAADLGAEPPLLICPDVDLWQQLVDLHLDTLFQRLDAEPDALPRAAPVSSAGPGDPRAQAALVLKAHRALIQHDPRNAETFKDLLAVLEAEMSSGDPAD</sequence>
<dbReference type="CDD" id="cd07043">
    <property type="entry name" value="STAS_anti-anti-sigma_factors"/>
    <property type="match status" value="1"/>
</dbReference>
<keyword evidence="3" id="KW-1185">Reference proteome</keyword>
<dbReference type="PANTHER" id="PTHR33495:SF2">
    <property type="entry name" value="ANTI-SIGMA FACTOR ANTAGONIST TM_1081-RELATED"/>
    <property type="match status" value="1"/>
</dbReference>
<reference evidence="2" key="1">
    <citation type="submission" date="2022-04" db="EMBL/GenBank/DDBJ databases">
        <title>Lysobacter sp. CAU 1642 isolated from sea sand.</title>
        <authorList>
            <person name="Kim W."/>
        </authorList>
    </citation>
    <scope>NUCLEOTIDE SEQUENCE</scope>
    <source>
        <strain evidence="2">CAU 1642</strain>
    </source>
</reference>
<comment type="caution">
    <text evidence="2">The sequence shown here is derived from an EMBL/GenBank/DDBJ whole genome shotgun (WGS) entry which is preliminary data.</text>
</comment>
<evidence type="ECO:0000313" key="3">
    <source>
        <dbReference type="Proteomes" id="UP001431449"/>
    </source>
</evidence>
<dbReference type="EMBL" id="JALNMH010000005">
    <property type="protein sequence ID" value="MCK7593544.1"/>
    <property type="molecule type" value="Genomic_DNA"/>
</dbReference>
<dbReference type="RefSeq" id="WP_248207242.1">
    <property type="nucleotide sequence ID" value="NZ_JALNMH010000005.1"/>
</dbReference>
<dbReference type="Gene3D" id="3.30.750.24">
    <property type="entry name" value="STAS domain"/>
    <property type="match status" value="1"/>
</dbReference>
<feature type="domain" description="STAS" evidence="1">
    <location>
        <begin position="4"/>
        <end position="77"/>
    </location>
</feature>
<protein>
    <submittedName>
        <fullName evidence="2">STAS domain-containing protein</fullName>
    </submittedName>
</protein>
<dbReference type="InterPro" id="IPR036513">
    <property type="entry name" value="STAS_dom_sf"/>
</dbReference>
<dbReference type="Pfam" id="PF01740">
    <property type="entry name" value="STAS"/>
    <property type="match status" value="1"/>
</dbReference>
<organism evidence="2 3">
    <name type="scientific">Pseudomarimonas salicorniae</name>
    <dbReference type="NCBI Taxonomy" id="2933270"/>
    <lineage>
        <taxon>Bacteria</taxon>
        <taxon>Pseudomonadati</taxon>
        <taxon>Pseudomonadota</taxon>
        <taxon>Gammaproteobacteria</taxon>
        <taxon>Lysobacterales</taxon>
        <taxon>Lysobacteraceae</taxon>
        <taxon>Pseudomarimonas</taxon>
    </lineage>
</organism>
<dbReference type="SUPFAM" id="SSF52091">
    <property type="entry name" value="SpoIIaa-like"/>
    <property type="match status" value="1"/>
</dbReference>